<dbReference type="Gene3D" id="3.40.50.300">
    <property type="entry name" value="P-loop containing nucleotide triphosphate hydrolases"/>
    <property type="match status" value="1"/>
</dbReference>
<keyword evidence="2" id="KW-1185">Reference proteome</keyword>
<sequence length="42" mass="4438">MARILITGMSGAGKSSLLEELGRRGHDTLDTDYDGWTLAAGT</sequence>
<dbReference type="SUPFAM" id="SSF53795">
    <property type="entry name" value="PEP carboxykinase-like"/>
    <property type="match status" value="1"/>
</dbReference>
<name>A0ABY8C3H4_9MICO</name>
<accession>A0ABY8C3H4</accession>
<gene>
    <name evidence="1" type="ORF">PU630_04130</name>
</gene>
<reference evidence="1 2" key="1">
    <citation type="submission" date="2023-03" db="EMBL/GenBank/DDBJ databases">
        <title>Genome sequence of Microbacterium sp. KACC 23027.</title>
        <authorList>
            <person name="Kim S."/>
            <person name="Heo J."/>
            <person name="Kwon S.-W."/>
        </authorList>
    </citation>
    <scope>NUCLEOTIDE SEQUENCE [LARGE SCALE GENOMIC DNA]</scope>
    <source>
        <strain evidence="1 2">KACC 23027</strain>
    </source>
</reference>
<evidence type="ECO:0008006" key="3">
    <source>
        <dbReference type="Google" id="ProtNLM"/>
    </source>
</evidence>
<dbReference type="RefSeq" id="WP_275279091.1">
    <property type="nucleotide sequence ID" value="NZ_CP119108.1"/>
</dbReference>
<organism evidence="1 2">
    <name type="scientific">Microbacterium horticulturae</name>
    <dbReference type="NCBI Taxonomy" id="3028316"/>
    <lineage>
        <taxon>Bacteria</taxon>
        <taxon>Bacillati</taxon>
        <taxon>Actinomycetota</taxon>
        <taxon>Actinomycetes</taxon>
        <taxon>Micrococcales</taxon>
        <taxon>Microbacteriaceae</taxon>
        <taxon>Microbacterium</taxon>
    </lineage>
</organism>
<dbReference type="Proteomes" id="UP001214553">
    <property type="component" value="Chromosome"/>
</dbReference>
<protein>
    <recommendedName>
        <fullName evidence="3">ATP-binding protein</fullName>
    </recommendedName>
</protein>
<evidence type="ECO:0000313" key="2">
    <source>
        <dbReference type="Proteomes" id="UP001214553"/>
    </source>
</evidence>
<evidence type="ECO:0000313" key="1">
    <source>
        <dbReference type="EMBL" id="WEG09765.1"/>
    </source>
</evidence>
<dbReference type="InterPro" id="IPR027417">
    <property type="entry name" value="P-loop_NTPase"/>
</dbReference>
<dbReference type="EMBL" id="CP119108">
    <property type="protein sequence ID" value="WEG09765.1"/>
    <property type="molecule type" value="Genomic_DNA"/>
</dbReference>
<proteinExistence type="predicted"/>